<feature type="compositionally biased region" description="Basic and acidic residues" evidence="19">
    <location>
        <begin position="1165"/>
        <end position="1178"/>
    </location>
</feature>
<dbReference type="PANTHER" id="PTHR24093">
    <property type="entry name" value="CATION TRANSPORTING ATPASE"/>
    <property type="match status" value="1"/>
</dbReference>
<reference evidence="24" key="2">
    <citation type="submission" date="2019-10" db="EMBL/GenBank/DDBJ databases">
        <authorList>
            <consortium name="NCBI Genome Project"/>
        </authorList>
    </citation>
    <scope>NUCLEOTIDE SEQUENCE</scope>
    <source>
        <strain evidence="24">NI907</strain>
    </source>
</reference>
<dbReference type="CDD" id="cd02081">
    <property type="entry name" value="P-type_ATPase_Ca_PMCA-like"/>
    <property type="match status" value="1"/>
</dbReference>
<gene>
    <name evidence="24" type="ORF">PgNI_01428</name>
</gene>
<dbReference type="Pfam" id="PF08282">
    <property type="entry name" value="Hydrolase_3"/>
    <property type="match status" value="1"/>
</dbReference>
<feature type="region of interest" description="Disordered" evidence="19">
    <location>
        <begin position="46"/>
        <end position="83"/>
    </location>
</feature>
<organism evidence="23 24">
    <name type="scientific">Pyricularia grisea</name>
    <name type="common">Crabgrass-specific blast fungus</name>
    <name type="synonym">Magnaporthe grisea</name>
    <dbReference type="NCBI Taxonomy" id="148305"/>
    <lineage>
        <taxon>Eukaryota</taxon>
        <taxon>Fungi</taxon>
        <taxon>Dikarya</taxon>
        <taxon>Ascomycota</taxon>
        <taxon>Pezizomycotina</taxon>
        <taxon>Sordariomycetes</taxon>
        <taxon>Sordariomycetidae</taxon>
        <taxon>Magnaporthales</taxon>
        <taxon>Pyriculariaceae</taxon>
        <taxon>Pyricularia</taxon>
    </lineage>
</organism>
<feature type="transmembrane region" description="Helical" evidence="18">
    <location>
        <begin position="434"/>
        <end position="456"/>
    </location>
</feature>
<dbReference type="InterPro" id="IPR023298">
    <property type="entry name" value="ATPase_P-typ_TM_dom_sf"/>
</dbReference>
<feature type="region of interest" description="Disordered" evidence="19">
    <location>
        <begin position="1"/>
        <end position="23"/>
    </location>
</feature>
<comment type="catalytic activity">
    <reaction evidence="16 18">
        <text>Ca(2+)(in) + ATP + H2O = Ca(2+)(out) + ADP + phosphate + H(+)</text>
        <dbReference type="Rhea" id="RHEA:18105"/>
        <dbReference type="ChEBI" id="CHEBI:15377"/>
        <dbReference type="ChEBI" id="CHEBI:15378"/>
        <dbReference type="ChEBI" id="CHEBI:29108"/>
        <dbReference type="ChEBI" id="CHEBI:30616"/>
        <dbReference type="ChEBI" id="CHEBI:43474"/>
        <dbReference type="ChEBI" id="CHEBI:456216"/>
        <dbReference type="EC" id="7.2.2.10"/>
    </reaction>
</comment>
<dbReference type="PANTHER" id="PTHR24093:SF369">
    <property type="entry name" value="CALCIUM-TRANSPORTING ATPASE"/>
    <property type="match status" value="1"/>
</dbReference>
<evidence type="ECO:0000256" key="15">
    <source>
        <dbReference type="ARBA" id="ARBA00038148"/>
    </source>
</evidence>
<evidence type="ECO:0000256" key="5">
    <source>
        <dbReference type="ARBA" id="ARBA00022692"/>
    </source>
</evidence>
<evidence type="ECO:0000256" key="18">
    <source>
        <dbReference type="RuleBase" id="RU361146"/>
    </source>
</evidence>
<feature type="transmembrane region" description="Helical" evidence="18">
    <location>
        <begin position="1115"/>
        <end position="1135"/>
    </location>
</feature>
<dbReference type="RefSeq" id="XP_030987376.1">
    <property type="nucleotide sequence ID" value="XM_031121499.1"/>
</dbReference>
<feature type="region of interest" description="Disordered" evidence="19">
    <location>
        <begin position="180"/>
        <end position="206"/>
    </location>
</feature>
<dbReference type="Gene3D" id="2.70.150.10">
    <property type="entry name" value="Calcium-transporting ATPase, cytoplasmic transduction domain A"/>
    <property type="match status" value="1"/>
</dbReference>
<keyword evidence="8 18" id="KW-0106">Calcium</keyword>
<dbReference type="SFLD" id="SFLDG00002">
    <property type="entry name" value="C1.7:_P-type_atpase_like"/>
    <property type="match status" value="1"/>
</dbReference>
<accession>A0A6P8BJU3</accession>
<dbReference type="GO" id="GO:0005388">
    <property type="term" value="F:P-type calcium transporter activity"/>
    <property type="evidence" value="ECO:0007669"/>
    <property type="project" value="UniProtKB-EC"/>
</dbReference>
<keyword evidence="11" id="KW-1278">Translocase</keyword>
<feature type="domain" description="Cation-transporting P-type ATPase C-terminal" evidence="21">
    <location>
        <begin position="959"/>
        <end position="1135"/>
    </location>
</feature>
<dbReference type="InterPro" id="IPR006068">
    <property type="entry name" value="ATPase_P-typ_cation-transptr_C"/>
</dbReference>
<dbReference type="Proteomes" id="UP000515153">
    <property type="component" value="Unplaced"/>
</dbReference>
<evidence type="ECO:0000259" key="22">
    <source>
        <dbReference type="Pfam" id="PF00690"/>
    </source>
</evidence>
<feature type="transmembrane region" description="Helical" evidence="18">
    <location>
        <begin position="239"/>
        <end position="259"/>
    </location>
</feature>
<feature type="compositionally biased region" description="Basic and acidic residues" evidence="19">
    <location>
        <begin position="9"/>
        <end position="20"/>
    </location>
</feature>
<dbReference type="InterPro" id="IPR018303">
    <property type="entry name" value="ATPase_P-typ_P_site"/>
</dbReference>
<keyword evidence="10" id="KW-0460">Magnesium</keyword>
<keyword evidence="23" id="KW-1185">Reference proteome</keyword>
<comment type="subcellular location">
    <subcellularLocation>
        <location evidence="18">Membrane</location>
        <topology evidence="18">Multi-pass membrane protein</topology>
    </subcellularLocation>
    <subcellularLocation>
        <location evidence="1">Vacuole membrane</location>
        <topology evidence="1">Multi-pass membrane protein</topology>
    </subcellularLocation>
</comment>
<dbReference type="GO" id="GO:0005886">
    <property type="term" value="C:plasma membrane"/>
    <property type="evidence" value="ECO:0007669"/>
    <property type="project" value="TreeGrafter"/>
</dbReference>
<dbReference type="SUPFAM" id="SSF56784">
    <property type="entry name" value="HAD-like"/>
    <property type="match status" value="1"/>
</dbReference>
<keyword evidence="14 18" id="KW-0472">Membrane</keyword>
<feature type="domain" description="Cation-transporting P-type ATPase N-terminal" evidence="22">
    <location>
        <begin position="208"/>
        <end position="250"/>
    </location>
</feature>
<dbReference type="InterPro" id="IPR036412">
    <property type="entry name" value="HAD-like_sf"/>
</dbReference>
<comment type="similarity">
    <text evidence="15 18">Belongs to the cation transport ATPase (P-type) (TC 3.A.3) family.</text>
</comment>
<feature type="region of interest" description="Disordered" evidence="19">
    <location>
        <begin position="1165"/>
        <end position="1302"/>
    </location>
</feature>
<evidence type="ECO:0000313" key="23">
    <source>
        <dbReference type="Proteomes" id="UP000515153"/>
    </source>
</evidence>
<feature type="region of interest" description="Disordered" evidence="19">
    <location>
        <begin position="554"/>
        <end position="578"/>
    </location>
</feature>
<dbReference type="InterPro" id="IPR001757">
    <property type="entry name" value="P_typ_ATPase"/>
</dbReference>
<dbReference type="Gene3D" id="3.40.1110.10">
    <property type="entry name" value="Calcium-transporting ATPase, cytoplasmic domain N"/>
    <property type="match status" value="1"/>
</dbReference>
<feature type="domain" description="P-type ATPase A" evidence="20">
    <location>
        <begin position="293"/>
        <end position="415"/>
    </location>
</feature>
<feature type="transmembrane region" description="Helical" evidence="18">
    <location>
        <begin position="963"/>
        <end position="982"/>
    </location>
</feature>
<dbReference type="Pfam" id="PF00122">
    <property type="entry name" value="E1-E2_ATPase"/>
    <property type="match status" value="1"/>
</dbReference>
<reference evidence="24" key="3">
    <citation type="submission" date="2025-08" db="UniProtKB">
        <authorList>
            <consortium name="RefSeq"/>
        </authorList>
    </citation>
    <scope>IDENTIFICATION</scope>
    <source>
        <strain evidence="24">NI907</strain>
    </source>
</reference>
<evidence type="ECO:0000256" key="1">
    <source>
        <dbReference type="ARBA" id="ARBA00004128"/>
    </source>
</evidence>
<keyword evidence="4 18" id="KW-0109">Calcium transport</keyword>
<evidence type="ECO:0000256" key="17">
    <source>
        <dbReference type="ARBA" id="ARBA00059328"/>
    </source>
</evidence>
<keyword evidence="12 18" id="KW-1133">Transmembrane helix</keyword>
<dbReference type="GO" id="GO:0006874">
    <property type="term" value="P:intracellular calcium ion homeostasis"/>
    <property type="evidence" value="ECO:0007669"/>
    <property type="project" value="TreeGrafter"/>
</dbReference>
<dbReference type="Gene3D" id="1.20.1110.10">
    <property type="entry name" value="Calcium-transporting ATPase, transmembrane domain"/>
    <property type="match status" value="1"/>
</dbReference>
<evidence type="ECO:0000256" key="6">
    <source>
        <dbReference type="ARBA" id="ARBA00022723"/>
    </source>
</evidence>
<dbReference type="NCBIfam" id="TIGR01494">
    <property type="entry name" value="ATPase_P-type"/>
    <property type="match status" value="2"/>
</dbReference>
<keyword evidence="7 18" id="KW-0547">Nucleotide-binding</keyword>
<feature type="compositionally biased region" description="Basic and acidic residues" evidence="19">
    <location>
        <begin position="66"/>
        <end position="83"/>
    </location>
</feature>
<dbReference type="GeneID" id="41956413"/>
<dbReference type="KEGG" id="pgri:PgNI_01428"/>
<dbReference type="InterPro" id="IPR023299">
    <property type="entry name" value="ATPase_P-typ_cyto_dom_N"/>
</dbReference>
<evidence type="ECO:0000256" key="7">
    <source>
        <dbReference type="ARBA" id="ARBA00022741"/>
    </source>
</evidence>
<sequence>MADTMQADNTEKDNNSDTKCGEQMVAPSQALNVCRLSGSSCPRPLKLTSAYECPQPQPSDNTPTTKDGKAEANKPTGDFKIDLEDALSPDPGTEDMFVCEDNRFAYSPGQLSKLLNPKNWNAFYAIGGLAGLEKGLRTNRKEGLSVDETAVDGTVAFEEVAVKGAQRHGSVTEDLIAKAAKKNSSDSGNKSGHPQPPPMNVEAGSPFADRKRIFRDNRLPAKKSKSLLQIAWETYNDKILILLTFAAIISLALGLYQTFGVSHEGGGAKVEWVEGVAILMQRSFNKLNAKHDDRHVKVIRSGKSVELSVYDILVGDVMHLETGDLVPVDGIFIQGHGVKCDESSATGESDLLKKTPADEVFAALEKIHEGNSDNSKIEKMDPFIISGSKVNEGTGTFLVTAVGVHSSYGRIMMTMQTGQESTPLQQMLNKLADMIAYAGTGSALLLFVVLFIKFLVGLPNNTDGPDQKGQTFLRLFITAVTVVVVAVPEGLPLAVTLALAFATTRMTKDNNLVRVLRACETMGNATTICSDKTGTLTQNKMTVVATTLGTSISFGGTDEPLEEPEGGQEKDQHSHAESTIRNVPVEEFSKSLSQAVKDILIQSNAVNSTAFEGDQDGEHTYIGSKTEVALLTFTRDHLGAPPVAEVRSNSDVVQVVPFDSALKYMATVVKLPDGKYRAYVKGASEILLKQCTRVLSDPESDDLATTELTDELRETFNSTITAYAGQTLRTISSSYRDFDSWPPPEATSKEDSRSADFNKVHSDMTLVSIFGIKDPLRPGVIDAIKDCKRAGVVVRMVTGDNILTGRAIAKECGIYQPEEGGLAMEGPEFRRKSEEELKQIAPKLQVLARSSPEDKRILVKTLKELGETVAATGDGTNDAPALKMADIGFAMGIAGTEVAKEAAAIILMDDNFATIVKAMAWGRTVRDAVKKFLQFQLTVNVTAVVLVFVSAVSSSTEESVLNAVQLLWVNLIMDTMAALALATDPPHHSILNRKPDRKSASLITPAMAKMILGQAICQLAITLVLNFGGYTLLGYDSMPDGEIRLKTLVFNTFVWLQIFNEVNNRRLDNKLNILEGVLKNYWFLGVNLIMIGGQVLIIFVGREAFKIVPLDGKEWGISIGLGAISIPWGMIIRLIPDHWILKLLPYAIRRRWVPETIKSEKELEKLKKDQEKDAEKAVAKKAKKDAKKEAKKAKKRAKKGGADEEKATTPSESDDEDNFKPPLRTLTSIRGNRARNHSFYDGHRGFHQYVHDQKRKVKAKAHTIAHLDSSHKEKDESLKSNARRSLTEPAPPRSRDGEAGQV</sequence>
<evidence type="ECO:0000256" key="2">
    <source>
        <dbReference type="ARBA" id="ARBA00022448"/>
    </source>
</evidence>
<proteinExistence type="inferred from homology"/>
<evidence type="ECO:0000259" key="21">
    <source>
        <dbReference type="Pfam" id="PF00689"/>
    </source>
</evidence>
<evidence type="ECO:0000256" key="3">
    <source>
        <dbReference type="ARBA" id="ARBA00022554"/>
    </source>
</evidence>
<dbReference type="FunFam" id="2.70.150.10:FF:000028">
    <property type="entry name" value="Calcium-transporting ATPase"/>
    <property type="match status" value="1"/>
</dbReference>
<dbReference type="InterPro" id="IPR004014">
    <property type="entry name" value="ATPase_P-typ_cation-transptr_N"/>
</dbReference>
<feature type="compositionally biased region" description="Basic and acidic residues" evidence="19">
    <location>
        <begin position="1238"/>
        <end position="1252"/>
    </location>
</feature>
<evidence type="ECO:0000256" key="12">
    <source>
        <dbReference type="ARBA" id="ARBA00022989"/>
    </source>
</evidence>
<dbReference type="InterPro" id="IPR023214">
    <property type="entry name" value="HAD_sf"/>
</dbReference>
<feature type="compositionally biased region" description="Basic and acidic residues" evidence="19">
    <location>
        <begin position="567"/>
        <end position="578"/>
    </location>
</feature>
<dbReference type="GO" id="GO:0005524">
    <property type="term" value="F:ATP binding"/>
    <property type="evidence" value="ECO:0007669"/>
    <property type="project" value="UniProtKB-KW"/>
</dbReference>
<reference evidence="24" key="1">
    <citation type="journal article" date="2019" name="Mol. Biol. Evol.">
        <title>Blast fungal genomes show frequent chromosomal changes, gene gains and losses, and effector gene turnover.</title>
        <authorList>
            <person name="Gomez Luciano L.B."/>
            <person name="Jason Tsai I."/>
            <person name="Chuma I."/>
            <person name="Tosa Y."/>
            <person name="Chen Y.H."/>
            <person name="Li J.Y."/>
            <person name="Li M.Y."/>
            <person name="Jade Lu M.Y."/>
            <person name="Nakayashiki H."/>
            <person name="Li W.H."/>
        </authorList>
    </citation>
    <scope>NUCLEOTIDE SEQUENCE</scope>
    <source>
        <strain evidence="24">NI907</strain>
    </source>
</reference>
<keyword evidence="3" id="KW-0926">Vacuole</keyword>
<dbReference type="SFLD" id="SFLDS00003">
    <property type="entry name" value="Haloacid_Dehalogenase"/>
    <property type="match status" value="1"/>
</dbReference>
<feature type="compositionally biased region" description="Basic and acidic residues" evidence="19">
    <location>
        <begin position="1293"/>
        <end position="1302"/>
    </location>
</feature>
<dbReference type="InterPro" id="IPR006408">
    <property type="entry name" value="P-type_ATPase_IIB"/>
</dbReference>
<keyword evidence="13 18" id="KW-0406">Ion transport</keyword>
<feature type="compositionally biased region" description="Basic residues" evidence="19">
    <location>
        <begin position="1179"/>
        <end position="1199"/>
    </location>
</feature>
<dbReference type="FunFam" id="1.20.1110.10:FF:000039">
    <property type="entry name" value="Calcium-transporting ATPase"/>
    <property type="match status" value="1"/>
</dbReference>
<dbReference type="SUPFAM" id="SSF81665">
    <property type="entry name" value="Calcium ATPase, transmembrane domain M"/>
    <property type="match status" value="1"/>
</dbReference>
<dbReference type="InterPro" id="IPR059000">
    <property type="entry name" value="ATPase_P-type_domA"/>
</dbReference>
<keyword evidence="2 18" id="KW-0813">Transport</keyword>
<evidence type="ECO:0000256" key="10">
    <source>
        <dbReference type="ARBA" id="ARBA00022842"/>
    </source>
</evidence>
<dbReference type="Gene3D" id="3.40.50.1000">
    <property type="entry name" value="HAD superfamily/HAD-like"/>
    <property type="match status" value="1"/>
</dbReference>
<keyword evidence="6" id="KW-0479">Metal-binding</keyword>
<feature type="transmembrane region" description="Helical" evidence="18">
    <location>
        <begin position="1002"/>
        <end position="1023"/>
    </location>
</feature>
<dbReference type="FunFam" id="3.40.1110.10:FF:000031">
    <property type="entry name" value="Calcium-transporting ATPase"/>
    <property type="match status" value="1"/>
</dbReference>
<dbReference type="Pfam" id="PF13246">
    <property type="entry name" value="Cation_ATPase"/>
    <property type="match status" value="1"/>
</dbReference>
<feature type="transmembrane region" description="Helical" evidence="18">
    <location>
        <begin position="932"/>
        <end position="951"/>
    </location>
</feature>
<name>A0A6P8BJU3_PYRGI</name>
<dbReference type="SUPFAM" id="SSF81660">
    <property type="entry name" value="Metal cation-transporting ATPase, ATP-binding domain N"/>
    <property type="match status" value="1"/>
</dbReference>
<evidence type="ECO:0000256" key="11">
    <source>
        <dbReference type="ARBA" id="ARBA00022967"/>
    </source>
</evidence>
<dbReference type="SFLD" id="SFLDF00027">
    <property type="entry name" value="p-type_atpase"/>
    <property type="match status" value="1"/>
</dbReference>
<evidence type="ECO:0000259" key="20">
    <source>
        <dbReference type="Pfam" id="PF00122"/>
    </source>
</evidence>
<evidence type="ECO:0000256" key="8">
    <source>
        <dbReference type="ARBA" id="ARBA00022837"/>
    </source>
</evidence>
<dbReference type="InterPro" id="IPR008250">
    <property type="entry name" value="ATPase_P-typ_transduc_dom_A_sf"/>
</dbReference>
<evidence type="ECO:0000256" key="4">
    <source>
        <dbReference type="ARBA" id="ARBA00022568"/>
    </source>
</evidence>
<dbReference type="EC" id="7.2.2.10" evidence="18"/>
<comment type="function">
    <text evidence="18">Catalyzes the hydrolysis of ATP coupled with the transport of calcium.</text>
</comment>
<evidence type="ECO:0000256" key="14">
    <source>
        <dbReference type="ARBA" id="ARBA00023136"/>
    </source>
</evidence>
<feature type="transmembrane region" description="Helical" evidence="18">
    <location>
        <begin position="1081"/>
        <end position="1100"/>
    </location>
</feature>
<evidence type="ECO:0000313" key="24">
    <source>
        <dbReference type="RefSeq" id="XP_030987376.1"/>
    </source>
</evidence>
<dbReference type="PRINTS" id="PR00119">
    <property type="entry name" value="CATATPASE"/>
</dbReference>
<evidence type="ECO:0000256" key="9">
    <source>
        <dbReference type="ARBA" id="ARBA00022840"/>
    </source>
</evidence>
<feature type="compositionally biased region" description="Basic and acidic residues" evidence="19">
    <location>
        <begin position="1268"/>
        <end position="1278"/>
    </location>
</feature>
<feature type="transmembrane region" description="Helical" evidence="18">
    <location>
        <begin position="476"/>
        <end position="502"/>
    </location>
</feature>
<keyword evidence="5 18" id="KW-0812">Transmembrane</keyword>
<dbReference type="GO" id="GO:0005774">
    <property type="term" value="C:vacuolar membrane"/>
    <property type="evidence" value="ECO:0007669"/>
    <property type="project" value="UniProtKB-SubCell"/>
</dbReference>
<feature type="compositionally biased region" description="Basic residues" evidence="19">
    <location>
        <begin position="1253"/>
        <end position="1263"/>
    </location>
</feature>
<protein>
    <recommendedName>
        <fullName evidence="18">Calcium-transporting ATPase</fullName>
        <ecNumber evidence="18">7.2.2.10</ecNumber>
    </recommendedName>
</protein>
<keyword evidence="9 18" id="KW-0067">ATP-binding</keyword>
<dbReference type="InterPro" id="IPR044492">
    <property type="entry name" value="P_typ_ATPase_HD_dom"/>
</dbReference>
<evidence type="ECO:0000256" key="16">
    <source>
        <dbReference type="ARBA" id="ARBA00048694"/>
    </source>
</evidence>
<dbReference type="GO" id="GO:0016887">
    <property type="term" value="F:ATP hydrolysis activity"/>
    <property type="evidence" value="ECO:0007669"/>
    <property type="project" value="InterPro"/>
</dbReference>
<evidence type="ECO:0000256" key="13">
    <source>
        <dbReference type="ARBA" id="ARBA00023065"/>
    </source>
</evidence>
<comment type="caution">
    <text evidence="18">Lacks conserved residue(s) required for the propagation of feature annotation.</text>
</comment>
<dbReference type="GO" id="GO:0046872">
    <property type="term" value="F:metal ion binding"/>
    <property type="evidence" value="ECO:0007669"/>
    <property type="project" value="UniProtKB-KW"/>
</dbReference>
<evidence type="ECO:0000256" key="19">
    <source>
        <dbReference type="SAM" id="MobiDB-lite"/>
    </source>
</evidence>
<dbReference type="PROSITE" id="PS00154">
    <property type="entry name" value="ATPASE_E1_E2"/>
    <property type="match status" value="1"/>
</dbReference>
<dbReference type="SUPFAM" id="SSF81653">
    <property type="entry name" value="Calcium ATPase, transduction domain A"/>
    <property type="match status" value="1"/>
</dbReference>
<dbReference type="Pfam" id="PF00690">
    <property type="entry name" value="Cation_ATPase_N"/>
    <property type="match status" value="1"/>
</dbReference>
<dbReference type="NCBIfam" id="TIGR01517">
    <property type="entry name" value="ATPase-IIB_Ca"/>
    <property type="match status" value="1"/>
</dbReference>
<dbReference type="FunFam" id="3.40.50.1000:FF:000018">
    <property type="entry name" value="Calcium-transporting ATPase"/>
    <property type="match status" value="1"/>
</dbReference>
<comment type="function">
    <text evidence="17">This magnesium-dependent enzyme catalyzes the hydrolysis of ATP coupled with the transport of calcium. Transports the calcium to the vacuole and participates in the control of the cytosolic free calcium.</text>
</comment>
<dbReference type="Pfam" id="PF00689">
    <property type="entry name" value="Cation_ATPase_C"/>
    <property type="match status" value="1"/>
</dbReference>